<name>A0AAV5ATI6_9AGAM</name>
<organism evidence="1 2">
    <name type="scientific">Clathrus columnatus</name>
    <dbReference type="NCBI Taxonomy" id="1419009"/>
    <lineage>
        <taxon>Eukaryota</taxon>
        <taxon>Fungi</taxon>
        <taxon>Dikarya</taxon>
        <taxon>Basidiomycota</taxon>
        <taxon>Agaricomycotina</taxon>
        <taxon>Agaricomycetes</taxon>
        <taxon>Phallomycetidae</taxon>
        <taxon>Phallales</taxon>
        <taxon>Clathraceae</taxon>
        <taxon>Clathrus</taxon>
    </lineage>
</organism>
<evidence type="ECO:0000313" key="2">
    <source>
        <dbReference type="Proteomes" id="UP001050691"/>
    </source>
</evidence>
<gene>
    <name evidence="1" type="ORF">Clacol_009929</name>
</gene>
<comment type="caution">
    <text evidence="1">The sequence shown here is derived from an EMBL/GenBank/DDBJ whole genome shotgun (WGS) entry which is preliminary data.</text>
</comment>
<accession>A0AAV5ATI6</accession>
<reference evidence="1" key="1">
    <citation type="submission" date="2021-10" db="EMBL/GenBank/DDBJ databases">
        <title>De novo Genome Assembly of Clathrus columnatus (Basidiomycota, Fungi) Using Illumina and Nanopore Sequence Data.</title>
        <authorList>
            <person name="Ogiso-Tanaka E."/>
            <person name="Itagaki H."/>
            <person name="Hosoya T."/>
            <person name="Hosaka K."/>
        </authorList>
    </citation>
    <scope>NUCLEOTIDE SEQUENCE</scope>
    <source>
        <strain evidence="1">MO-923</strain>
    </source>
</reference>
<dbReference type="AlphaFoldDB" id="A0AAV5ATI6"/>
<evidence type="ECO:0000313" key="1">
    <source>
        <dbReference type="EMBL" id="GJJ15651.1"/>
    </source>
</evidence>
<proteinExistence type="predicted"/>
<protein>
    <submittedName>
        <fullName evidence="1">Uncharacterized protein</fullName>
    </submittedName>
</protein>
<keyword evidence="2" id="KW-1185">Reference proteome</keyword>
<dbReference type="Proteomes" id="UP001050691">
    <property type="component" value="Unassembled WGS sequence"/>
</dbReference>
<dbReference type="EMBL" id="BPWL01000011">
    <property type="protein sequence ID" value="GJJ15651.1"/>
    <property type="molecule type" value="Genomic_DNA"/>
</dbReference>
<sequence length="367" mass="41671">MSQCLGSKASARQLVESQENSVSKTVQFPLCLHSILNEELKKTTNVTPLPQEIIRLEWSSPANKGIVDQDMTNNNQVLDAIPPGSSEEAQHHLPSIMPQTPALLEQPFVATIDREEGEVNLPDEPSKDVQIFLSKRLPVTCIGNKFAWKSPLRKLKITCMIGLCDMKRHVHDGEGTSGATQQKKLTGRKRKHVHFEDSCEDQPMAKKQKKVEWLTDTTYRWTTHVDIKVEHAENLPQVSVESPKLASKTFDFTPTWEDDVVREGQEEDDSRIPVIRHVLLPNGTFHCETITFTVAWPPEYEQKQYFWLLLKNSRPAELSEGYAVQGGKESISENDIESSSTFQKSILPLSHFDCLEERNLNSKELEE</sequence>